<evidence type="ECO:0000313" key="2">
    <source>
        <dbReference type="EMBL" id="ETE61022.1"/>
    </source>
</evidence>
<feature type="region of interest" description="Disordered" evidence="1">
    <location>
        <begin position="432"/>
        <end position="462"/>
    </location>
</feature>
<keyword evidence="2" id="KW-0378">Hydrolase</keyword>
<comment type="caution">
    <text evidence="2">The sequence shown here is derived from an EMBL/GenBank/DDBJ whole genome shotgun (WGS) entry which is preliminary data.</text>
</comment>
<evidence type="ECO:0000313" key="3">
    <source>
        <dbReference type="Proteomes" id="UP000018936"/>
    </source>
</evidence>
<feature type="compositionally biased region" description="Basic and acidic residues" evidence="1">
    <location>
        <begin position="320"/>
        <end position="337"/>
    </location>
</feature>
<dbReference type="Proteomes" id="UP000018936">
    <property type="component" value="Unassembled WGS sequence"/>
</dbReference>
<evidence type="ECO:0000256" key="1">
    <source>
        <dbReference type="SAM" id="MobiDB-lite"/>
    </source>
</evidence>
<gene>
    <name evidence="2" type="primary">Anpep</name>
    <name evidence="2" type="ORF">L345_13230</name>
</gene>
<dbReference type="EMBL" id="AZIM01004216">
    <property type="protein sequence ID" value="ETE61022.1"/>
    <property type="molecule type" value="Genomic_DNA"/>
</dbReference>
<sequence length="1008" mass="108838">MGEPCKEQQPPFRSSRVLVLWICPVTLPPWLATGTAPFTLLGFFKMAAGRVIELVPRSASSCPILVQKGEWGGGGEVGASGDPRKSASRQVGTLGKMLLLLPFLIGRQLEQFKSDNMAVGFGSATRALEQALERTKANIKWVAENKPLGEPACCCGLGVPARGPAPGMWHLRDSPSGHPRAEEQVGWDSLRPWQGPSVTLVQVTAGEGGDIVGHMGCGRVPGLGRFCDGNHLDAAVCVCRLLYQHPLGNTSLARLPKEHLSQQPASLHVHGLSSFRGWCVQLNSEELIQQGGAEEGLRQQRPSCYLHRTGGSLTGPSEGDNGRRKGLEAEPGCHREGLGLFSEAPEGRTRSNGWKLNEEPGSKEEFPDRTNNESLEQLANWSYRCSIVGRLLPWPDGWTRKPPEVPSQSPPPVRSKAAAFRFSRRKNLDWDEACEGGAGGGGAAGTAPTPTPTPWGPGKQGTTLTMWDIKTIAASEPPKREGAHRRARSAGATSLGWVLAAGQEVRTHSATTTTISLFLQKECKPAEAAVGGLAEQKAQISVIFGKKRMKAGLQQRGRGQPRDERRAARSGCFCWLPLQCLAWLEGEKQPPHVKRRSLMAVLGRRGQQQTQPLHATFSLLHQKHSPVGVLQASLLSSHPKAWLCLKQEGRCLGRWASSTIGFISLNACGKPCQGYEVMECLPPAAVGVVGRIPALGRRVDCIISKVPANSHPKGAFFKRQLDHVFLERKKHPRCLLKTAPETTITWMTENLHRWTAERSVARHAGAGGPEVGKATGPLTWVPSELHVLCTPRQQFLKSEQGWPCQECTAEGTKHSPDVAGTRESRASLGPGQACKVPRSISASPANDMAATLLQGSWRPCCFNCSLFWASGRQSVAPMRSSSSEREQGWGQSASLSLGCLDGQEAVESTWHGQGGWRLQLQSARGEGEKPKAALSHAGQGSWKCLMLPLVMGSSPKQGWARGQRLPAKGSGKESPICKGVTFTTRRLNCRHSRLGKCAGSNSHSPESC</sequence>
<proteinExistence type="predicted"/>
<feature type="non-terminal residue" evidence="2">
    <location>
        <position position="1"/>
    </location>
</feature>
<dbReference type="Gene3D" id="1.25.50.20">
    <property type="match status" value="1"/>
</dbReference>
<feature type="compositionally biased region" description="Basic and acidic residues" evidence="1">
    <location>
        <begin position="811"/>
        <end position="825"/>
    </location>
</feature>
<keyword evidence="2" id="KW-0645">Protease</keyword>
<keyword evidence="3" id="KW-1185">Reference proteome</keyword>
<keyword evidence="2" id="KW-0031">Aminopeptidase</keyword>
<feature type="region of interest" description="Disordered" evidence="1">
    <location>
        <begin position="809"/>
        <end position="834"/>
    </location>
</feature>
<dbReference type="AlphaFoldDB" id="V8NHK8"/>
<dbReference type="OrthoDB" id="6750768at2759"/>
<feature type="compositionally biased region" description="Basic and acidic residues" evidence="1">
    <location>
        <begin position="356"/>
        <end position="371"/>
    </location>
</feature>
<name>V8NHK8_OPHHA</name>
<reference evidence="2 3" key="1">
    <citation type="journal article" date="2013" name="Proc. Natl. Acad. Sci. U.S.A.">
        <title>The king cobra genome reveals dynamic gene evolution and adaptation in the snake venom system.</title>
        <authorList>
            <person name="Vonk F.J."/>
            <person name="Casewell N.R."/>
            <person name="Henkel C.V."/>
            <person name="Heimberg A.M."/>
            <person name="Jansen H.J."/>
            <person name="McCleary R.J."/>
            <person name="Kerkkamp H.M."/>
            <person name="Vos R.A."/>
            <person name="Guerreiro I."/>
            <person name="Calvete J.J."/>
            <person name="Wuster W."/>
            <person name="Woods A.E."/>
            <person name="Logan J.M."/>
            <person name="Harrison R.A."/>
            <person name="Castoe T.A."/>
            <person name="de Koning A.P."/>
            <person name="Pollock D.D."/>
            <person name="Yandell M."/>
            <person name="Calderon D."/>
            <person name="Renjifo C."/>
            <person name="Currier R.B."/>
            <person name="Salgado D."/>
            <person name="Pla D."/>
            <person name="Sanz L."/>
            <person name="Hyder A.S."/>
            <person name="Ribeiro J.M."/>
            <person name="Arntzen J.W."/>
            <person name="van den Thillart G.E."/>
            <person name="Boetzer M."/>
            <person name="Pirovano W."/>
            <person name="Dirks R.P."/>
            <person name="Spaink H.P."/>
            <person name="Duboule D."/>
            <person name="McGlinn E."/>
            <person name="Kini R.M."/>
            <person name="Richardson M.K."/>
        </authorList>
    </citation>
    <scope>NUCLEOTIDE SEQUENCE</scope>
    <source>
        <tissue evidence="2">Blood</tissue>
    </source>
</reference>
<dbReference type="GO" id="GO:0004177">
    <property type="term" value="F:aminopeptidase activity"/>
    <property type="evidence" value="ECO:0007669"/>
    <property type="project" value="UniProtKB-KW"/>
</dbReference>
<protein>
    <submittedName>
        <fullName evidence="2">Aminopeptidase N</fullName>
    </submittedName>
</protein>
<accession>V8NHK8</accession>
<organism evidence="2 3">
    <name type="scientific">Ophiophagus hannah</name>
    <name type="common">King cobra</name>
    <name type="synonym">Naja hannah</name>
    <dbReference type="NCBI Taxonomy" id="8665"/>
    <lineage>
        <taxon>Eukaryota</taxon>
        <taxon>Metazoa</taxon>
        <taxon>Chordata</taxon>
        <taxon>Craniata</taxon>
        <taxon>Vertebrata</taxon>
        <taxon>Euteleostomi</taxon>
        <taxon>Lepidosauria</taxon>
        <taxon>Squamata</taxon>
        <taxon>Bifurcata</taxon>
        <taxon>Unidentata</taxon>
        <taxon>Episquamata</taxon>
        <taxon>Toxicofera</taxon>
        <taxon>Serpentes</taxon>
        <taxon>Colubroidea</taxon>
        <taxon>Elapidae</taxon>
        <taxon>Elapinae</taxon>
        <taxon>Ophiophagus</taxon>
    </lineage>
</organism>
<feature type="region of interest" description="Disordered" evidence="1">
    <location>
        <begin position="308"/>
        <end position="371"/>
    </location>
</feature>